<dbReference type="RefSeq" id="WP_205373381.1">
    <property type="nucleotide sequence ID" value="NZ_JAFEJA010000001.1"/>
</dbReference>
<evidence type="ECO:0000256" key="1">
    <source>
        <dbReference type="SAM" id="MobiDB-lite"/>
    </source>
</evidence>
<gene>
    <name evidence="2" type="ORF">JE024_10825</name>
</gene>
<organism evidence="2 3">
    <name type="scientific">Streptomyces zhihengii</name>
    <dbReference type="NCBI Taxonomy" id="1818004"/>
    <lineage>
        <taxon>Bacteria</taxon>
        <taxon>Bacillati</taxon>
        <taxon>Actinomycetota</taxon>
        <taxon>Actinomycetes</taxon>
        <taxon>Kitasatosporales</taxon>
        <taxon>Streptomycetaceae</taxon>
        <taxon>Streptomyces</taxon>
    </lineage>
</organism>
<comment type="caution">
    <text evidence="2">The sequence shown here is derived from an EMBL/GenBank/DDBJ whole genome shotgun (WGS) entry which is preliminary data.</text>
</comment>
<reference evidence="2 3" key="1">
    <citation type="journal article" date="2016" name="Arch. Microbiol.">
        <title>Streptomyces zhihengii sp. nov., isolated from rhizospheric soil of Psammosilene tunicoides.</title>
        <authorList>
            <person name="Huang M.J."/>
            <person name="Fei J.J."/>
            <person name="Salam N."/>
            <person name="Kim C.J."/>
            <person name="Hozzein W.N."/>
            <person name="Xiao M."/>
            <person name="Huang H.Q."/>
            <person name="Li W.J."/>
        </authorList>
    </citation>
    <scope>NUCLEOTIDE SEQUENCE [LARGE SCALE GENOMIC DNA]</scope>
    <source>
        <strain evidence="2 3">YIM T102</strain>
    </source>
</reference>
<sequence length="197" mass="20462">MDGGRGGPPRDPFEVTVTAADGPRSPVPDPPFHDAAPLVAVTLETMPDADSGQAPLPFLYLDLDGLPGSAAIVRGDRMPGTALEKALTLFVHSSGNGYVGITVTERATEPAASGPAPRVLRVAVDPVRHAAGLAAAVRGGRLVVAHLRTSPTGERRRSLLPVDVDGRLLERIVHAALTHPRRVRVGLGGAMPRSLAP</sequence>
<accession>A0ABS2UNS7</accession>
<feature type="region of interest" description="Disordered" evidence="1">
    <location>
        <begin position="1"/>
        <end position="30"/>
    </location>
</feature>
<name>A0ABS2UNS7_9ACTN</name>
<keyword evidence="3" id="KW-1185">Reference proteome</keyword>
<evidence type="ECO:0000313" key="3">
    <source>
        <dbReference type="Proteomes" id="UP000664109"/>
    </source>
</evidence>
<protein>
    <submittedName>
        <fullName evidence="2">Uncharacterized protein</fullName>
    </submittedName>
</protein>
<evidence type="ECO:0000313" key="2">
    <source>
        <dbReference type="EMBL" id="MBM9619211.1"/>
    </source>
</evidence>
<proteinExistence type="predicted"/>
<dbReference type="Proteomes" id="UP000664109">
    <property type="component" value="Unassembled WGS sequence"/>
</dbReference>
<dbReference type="EMBL" id="JAFEJA010000001">
    <property type="protein sequence ID" value="MBM9619211.1"/>
    <property type="molecule type" value="Genomic_DNA"/>
</dbReference>